<keyword evidence="3" id="KW-0548">Nucleotidyltransferase</keyword>
<keyword evidence="2" id="KW-0808">Transferase</keyword>
<keyword evidence="5" id="KW-0239">DNA-directed DNA polymerase</keyword>
<evidence type="ECO:0000256" key="3">
    <source>
        <dbReference type="ARBA" id="ARBA00022695"/>
    </source>
</evidence>
<comment type="caution">
    <text evidence="8">The sequence shown here is derived from an EMBL/GenBank/DDBJ whole genome shotgun (WGS) entry which is preliminary data.</text>
</comment>
<keyword evidence="4" id="KW-0235">DNA replication</keyword>
<dbReference type="PANTHER" id="PTHR34388:SF1">
    <property type="entry name" value="DNA POLYMERASE III SUBUNIT DELTA"/>
    <property type="match status" value="1"/>
</dbReference>
<evidence type="ECO:0000256" key="1">
    <source>
        <dbReference type="ARBA" id="ARBA00012417"/>
    </source>
</evidence>
<evidence type="ECO:0000256" key="6">
    <source>
        <dbReference type="ARBA" id="ARBA00034754"/>
    </source>
</evidence>
<evidence type="ECO:0000256" key="2">
    <source>
        <dbReference type="ARBA" id="ARBA00022679"/>
    </source>
</evidence>
<dbReference type="InterPro" id="IPR008921">
    <property type="entry name" value="DNA_pol3_clamp-load_cplx_C"/>
</dbReference>
<evidence type="ECO:0000256" key="7">
    <source>
        <dbReference type="ARBA" id="ARBA00049244"/>
    </source>
</evidence>
<dbReference type="RefSeq" id="WP_311340309.1">
    <property type="nucleotide sequence ID" value="NZ_JAVRHS010000003.1"/>
</dbReference>
<dbReference type="Proteomes" id="UP001259803">
    <property type="component" value="Unassembled WGS sequence"/>
</dbReference>
<evidence type="ECO:0000313" key="8">
    <source>
        <dbReference type="EMBL" id="MDT0575739.1"/>
    </source>
</evidence>
<gene>
    <name evidence="8" type="ORF">RM533_06030</name>
</gene>
<proteinExistence type="inferred from homology"/>
<reference evidence="8 9" key="1">
    <citation type="submission" date="2023-09" db="EMBL/GenBank/DDBJ databases">
        <authorList>
            <person name="Rey-Velasco X."/>
        </authorList>
    </citation>
    <scope>NUCLEOTIDE SEQUENCE [LARGE SCALE GENOMIC DNA]</scope>
    <source>
        <strain evidence="8 9">F390</strain>
    </source>
</reference>
<dbReference type="EC" id="2.7.7.7" evidence="1"/>
<evidence type="ECO:0000256" key="5">
    <source>
        <dbReference type="ARBA" id="ARBA00022932"/>
    </source>
</evidence>
<dbReference type="PANTHER" id="PTHR34388">
    <property type="entry name" value="DNA POLYMERASE III SUBUNIT DELTA"/>
    <property type="match status" value="1"/>
</dbReference>
<evidence type="ECO:0000256" key="4">
    <source>
        <dbReference type="ARBA" id="ARBA00022705"/>
    </source>
</evidence>
<dbReference type="NCBIfam" id="TIGR01128">
    <property type="entry name" value="holA"/>
    <property type="match status" value="1"/>
</dbReference>
<evidence type="ECO:0000313" key="9">
    <source>
        <dbReference type="Proteomes" id="UP001259803"/>
    </source>
</evidence>
<comment type="similarity">
    <text evidence="6">Belongs to the DNA polymerase HolA subunit family.</text>
</comment>
<organism evidence="8 9">
    <name type="scientific">Croceicoccus esteveae</name>
    <dbReference type="NCBI Taxonomy" id="3075597"/>
    <lineage>
        <taxon>Bacteria</taxon>
        <taxon>Pseudomonadati</taxon>
        <taxon>Pseudomonadota</taxon>
        <taxon>Alphaproteobacteria</taxon>
        <taxon>Sphingomonadales</taxon>
        <taxon>Erythrobacteraceae</taxon>
        <taxon>Croceicoccus</taxon>
    </lineage>
</organism>
<dbReference type="InterPro" id="IPR005790">
    <property type="entry name" value="DNA_polIII_delta"/>
</dbReference>
<keyword evidence="9" id="KW-1185">Reference proteome</keyword>
<comment type="catalytic activity">
    <reaction evidence="7">
        <text>DNA(n) + a 2'-deoxyribonucleoside 5'-triphosphate = DNA(n+1) + diphosphate</text>
        <dbReference type="Rhea" id="RHEA:22508"/>
        <dbReference type="Rhea" id="RHEA-COMP:17339"/>
        <dbReference type="Rhea" id="RHEA-COMP:17340"/>
        <dbReference type="ChEBI" id="CHEBI:33019"/>
        <dbReference type="ChEBI" id="CHEBI:61560"/>
        <dbReference type="ChEBI" id="CHEBI:173112"/>
        <dbReference type="EC" id="2.7.7.7"/>
    </reaction>
</comment>
<protein>
    <recommendedName>
        <fullName evidence="1">DNA-directed DNA polymerase</fullName>
        <ecNumber evidence="1">2.7.7.7</ecNumber>
    </recommendedName>
</protein>
<dbReference type="EMBL" id="JAVRHS010000003">
    <property type="protein sequence ID" value="MDT0575739.1"/>
    <property type="molecule type" value="Genomic_DNA"/>
</dbReference>
<name>A0ABU2ZGM2_9SPHN</name>
<sequence length="343" mass="37103">MKATGRNFNEVVTRAAGSARIFFCCGPDESGAFAAADRIVGLLDRPGERVDLSGAQLRREPVQLVTETRSTSLFGDSRHIYVRAQGDEAAEAIRLLLDEMGAKSLNGWPVIVVASGATDKSRTAKLLEKRDDALVAMFHPPDLRSVTAQVRQMADAQGVRMGADLAQHIAAAVMLDTRMAASEVHKLALYLDAAPQSPRTATAADVDAIGAVTQDDGMMPLVDAVLSGNVAALPGELARFRQQDMSPVGTILALERRVAQLIELRGGLGRRTDLAAFVDQQPGIFFRHRAAIADQLRRWPAHRLARLTQRLMQLHQEILADSQGATLRFMAGCVQIARGARKP</sequence>
<dbReference type="SUPFAM" id="SSF48019">
    <property type="entry name" value="post-AAA+ oligomerization domain-like"/>
    <property type="match status" value="1"/>
</dbReference>
<dbReference type="SUPFAM" id="SSF52540">
    <property type="entry name" value="P-loop containing nucleoside triphosphate hydrolases"/>
    <property type="match status" value="1"/>
</dbReference>
<accession>A0ABU2ZGM2</accession>
<dbReference type="Gene3D" id="1.20.272.10">
    <property type="match status" value="1"/>
</dbReference>
<dbReference type="InterPro" id="IPR027417">
    <property type="entry name" value="P-loop_NTPase"/>
</dbReference>